<dbReference type="Pfam" id="PF04505">
    <property type="entry name" value="CD225"/>
    <property type="match status" value="1"/>
</dbReference>
<evidence type="ECO:0000256" key="6">
    <source>
        <dbReference type="SAM" id="MobiDB-lite"/>
    </source>
</evidence>
<feature type="compositionally biased region" description="Basic and acidic residues" evidence="6">
    <location>
        <begin position="21"/>
        <end position="31"/>
    </location>
</feature>
<reference evidence="9" key="1">
    <citation type="submission" date="2025-08" db="UniProtKB">
        <authorList>
            <consortium name="RefSeq"/>
        </authorList>
    </citation>
    <scope>IDENTIFICATION</scope>
</reference>
<keyword evidence="4 7" id="KW-1133">Transmembrane helix</keyword>
<protein>
    <submittedName>
        <fullName evidence="9">Proline-rich transmembrane protein 1-like</fullName>
    </submittedName>
</protein>
<evidence type="ECO:0000256" key="5">
    <source>
        <dbReference type="ARBA" id="ARBA00023136"/>
    </source>
</evidence>
<dbReference type="Proteomes" id="UP000504612">
    <property type="component" value="Unplaced"/>
</dbReference>
<feature type="transmembrane region" description="Helical" evidence="7">
    <location>
        <begin position="136"/>
        <end position="160"/>
    </location>
</feature>
<evidence type="ECO:0000256" key="4">
    <source>
        <dbReference type="ARBA" id="ARBA00022989"/>
    </source>
</evidence>
<evidence type="ECO:0000256" key="3">
    <source>
        <dbReference type="ARBA" id="ARBA00022692"/>
    </source>
</evidence>
<evidence type="ECO:0000256" key="1">
    <source>
        <dbReference type="ARBA" id="ARBA00004370"/>
    </source>
</evidence>
<organism evidence="8 9">
    <name type="scientific">Notechis scutatus</name>
    <name type="common">mainland tiger snake</name>
    <dbReference type="NCBI Taxonomy" id="8663"/>
    <lineage>
        <taxon>Eukaryota</taxon>
        <taxon>Metazoa</taxon>
        <taxon>Chordata</taxon>
        <taxon>Craniata</taxon>
        <taxon>Vertebrata</taxon>
        <taxon>Euteleostomi</taxon>
        <taxon>Lepidosauria</taxon>
        <taxon>Squamata</taxon>
        <taxon>Bifurcata</taxon>
        <taxon>Unidentata</taxon>
        <taxon>Episquamata</taxon>
        <taxon>Toxicofera</taxon>
        <taxon>Serpentes</taxon>
        <taxon>Colubroidea</taxon>
        <taxon>Elapidae</taxon>
        <taxon>Hydrophiinae</taxon>
        <taxon>Notechis</taxon>
    </lineage>
</organism>
<dbReference type="PANTHER" id="PTHR14948:SF46">
    <property type="entry name" value="DISPANIN SUBFAMILY A MEMBER 2B-LIKE-RELATED"/>
    <property type="match status" value="1"/>
</dbReference>
<dbReference type="GO" id="GO:0016020">
    <property type="term" value="C:membrane"/>
    <property type="evidence" value="ECO:0007669"/>
    <property type="project" value="UniProtKB-SubCell"/>
</dbReference>
<evidence type="ECO:0000313" key="9">
    <source>
        <dbReference type="RefSeq" id="XP_026541071.1"/>
    </source>
</evidence>
<dbReference type="GeneID" id="113423740"/>
<evidence type="ECO:0000256" key="2">
    <source>
        <dbReference type="ARBA" id="ARBA00006843"/>
    </source>
</evidence>
<comment type="similarity">
    <text evidence="2">Belongs to the CD225/Dispanin family.</text>
</comment>
<accession>A0A6J1VD18</accession>
<proteinExistence type="inferred from homology"/>
<dbReference type="KEGG" id="nss:113423740"/>
<keyword evidence="5 7" id="KW-0472">Membrane</keyword>
<keyword evidence="8" id="KW-1185">Reference proteome</keyword>
<dbReference type="RefSeq" id="XP_026541071.1">
    <property type="nucleotide sequence ID" value="XM_026685286.1"/>
</dbReference>
<feature type="region of interest" description="Disordered" evidence="6">
    <location>
        <begin position="1"/>
        <end position="31"/>
    </location>
</feature>
<name>A0A6J1VD18_9SAUR</name>
<dbReference type="PANTHER" id="PTHR14948">
    <property type="entry name" value="NG5"/>
    <property type="match status" value="1"/>
</dbReference>
<sequence>MMTNPSYEAHIPVPPNPSPYPEEKPHEESDSLKFHVEPASSLGYGAASSMPEPPQYQMYQDPPSAKPRQDLFVESQEDIFISHIQTSSEPDYLRYSICTMFCCFLPFGIVAVIYSIKTQESNRSGNNTAARENSRLARIFIYCAVGVGIILWTLYITLAIRHS</sequence>
<keyword evidence="3 7" id="KW-0812">Transmembrane</keyword>
<dbReference type="InterPro" id="IPR007593">
    <property type="entry name" value="CD225/Dispanin_fam"/>
</dbReference>
<feature type="transmembrane region" description="Helical" evidence="7">
    <location>
        <begin position="92"/>
        <end position="116"/>
    </location>
</feature>
<comment type="subcellular location">
    <subcellularLocation>
        <location evidence="1">Membrane</location>
    </subcellularLocation>
</comment>
<dbReference type="InterPro" id="IPR051423">
    <property type="entry name" value="CD225/Dispanin"/>
</dbReference>
<evidence type="ECO:0000256" key="7">
    <source>
        <dbReference type="SAM" id="Phobius"/>
    </source>
</evidence>
<evidence type="ECO:0000313" key="8">
    <source>
        <dbReference type="Proteomes" id="UP000504612"/>
    </source>
</evidence>
<dbReference type="AlphaFoldDB" id="A0A6J1VD18"/>
<gene>
    <name evidence="9" type="primary">LOC113423740</name>
</gene>